<evidence type="ECO:0000313" key="4">
    <source>
        <dbReference type="Proteomes" id="UP000019150"/>
    </source>
</evidence>
<gene>
    <name evidence="3" type="ORF">NONO_c64070</name>
</gene>
<proteinExistence type="predicted"/>
<dbReference type="Gene3D" id="1.20.20.20">
    <property type="entry name" value="Haemophore, haem-binding domain"/>
    <property type="match status" value="1"/>
</dbReference>
<organism evidence="3 4">
    <name type="scientific">Nocardia nova SH22a</name>
    <dbReference type="NCBI Taxonomy" id="1415166"/>
    <lineage>
        <taxon>Bacteria</taxon>
        <taxon>Bacillati</taxon>
        <taxon>Actinomycetota</taxon>
        <taxon>Actinomycetes</taxon>
        <taxon>Mycobacteriales</taxon>
        <taxon>Nocardiaceae</taxon>
        <taxon>Nocardia</taxon>
    </lineage>
</organism>
<dbReference type="KEGG" id="nno:NONO_c64070"/>
<keyword evidence="4" id="KW-1185">Reference proteome</keyword>
<dbReference type="eggNOG" id="ENOG5031RUQ">
    <property type="taxonomic scope" value="Bacteria"/>
</dbReference>
<dbReference type="InterPro" id="IPR032407">
    <property type="entry name" value="MHB"/>
</dbReference>
<evidence type="ECO:0000256" key="1">
    <source>
        <dbReference type="SAM" id="SignalP"/>
    </source>
</evidence>
<reference evidence="3 4" key="1">
    <citation type="journal article" date="2014" name="Appl. Environ. Microbiol.">
        <title>Insights into the Microbial Degradation of Rubber and Gutta-Percha by Analysis of the Complete Genome of Nocardia nova SH22a.</title>
        <authorList>
            <person name="Luo Q."/>
            <person name="Hiessl S."/>
            <person name="Poehlein A."/>
            <person name="Daniel R."/>
            <person name="Steinbuchel A."/>
        </authorList>
    </citation>
    <scope>NUCLEOTIDE SEQUENCE [LARGE SCALE GENOMIC DNA]</scope>
    <source>
        <strain evidence="3">SH22a</strain>
    </source>
</reference>
<sequence length="109" mass="11859">MKRTVAALLAGTAAAAALAVAVPGVASADTPQCNPQARAQVRAQTAPQVAAFLTSHPDLAGELAKVKTMPKDQRKAEWQSYRQGHQQEMKDFRAVRQPMIDYRHACHPR</sequence>
<feature type="domain" description="Haemophore haem-binding" evidence="2">
    <location>
        <begin position="31"/>
        <end position="107"/>
    </location>
</feature>
<dbReference type="NCBIfam" id="TIGR04529">
    <property type="entry name" value="MTB_hemophore"/>
    <property type="match status" value="1"/>
</dbReference>
<dbReference type="Proteomes" id="UP000019150">
    <property type="component" value="Chromosome"/>
</dbReference>
<protein>
    <recommendedName>
        <fullName evidence="2">Haemophore haem-binding domain-containing protein</fullName>
    </recommendedName>
</protein>
<dbReference type="Pfam" id="PF16525">
    <property type="entry name" value="MHB"/>
    <property type="match status" value="1"/>
</dbReference>
<name>W5TPJ7_9NOCA</name>
<evidence type="ECO:0000259" key="2">
    <source>
        <dbReference type="Pfam" id="PF16525"/>
    </source>
</evidence>
<dbReference type="RefSeq" id="WP_025352504.1">
    <property type="nucleotide sequence ID" value="NZ_CP006850.1"/>
</dbReference>
<accession>W5TPJ7</accession>
<dbReference type="EMBL" id="CP006850">
    <property type="protein sequence ID" value="AHH21177.1"/>
    <property type="molecule type" value="Genomic_DNA"/>
</dbReference>
<dbReference type="InterPro" id="IPR038378">
    <property type="entry name" value="MHB_sf"/>
</dbReference>
<dbReference type="PATRIC" id="fig|1415166.3.peg.6587"/>
<keyword evidence="1" id="KW-0732">Signal</keyword>
<feature type="chain" id="PRO_5004873740" description="Haemophore haem-binding domain-containing protein" evidence="1">
    <location>
        <begin position="29"/>
        <end position="109"/>
    </location>
</feature>
<dbReference type="HOGENOM" id="CLU_2181135_0_0_11"/>
<evidence type="ECO:0000313" key="3">
    <source>
        <dbReference type="EMBL" id="AHH21177.1"/>
    </source>
</evidence>
<dbReference type="GO" id="GO:0020037">
    <property type="term" value="F:heme binding"/>
    <property type="evidence" value="ECO:0007669"/>
    <property type="project" value="InterPro"/>
</dbReference>
<dbReference type="STRING" id="1415166.NONO_c64070"/>
<feature type="signal peptide" evidence="1">
    <location>
        <begin position="1"/>
        <end position="28"/>
    </location>
</feature>
<dbReference type="OrthoDB" id="4568469at2"/>
<dbReference type="AlphaFoldDB" id="W5TPJ7"/>